<dbReference type="SUPFAM" id="SSF53756">
    <property type="entry name" value="UDP-Glycosyltransferase/glycogen phosphorylase"/>
    <property type="match status" value="1"/>
</dbReference>
<accession>A0A7Z0VKP3</accession>
<evidence type="ECO:0000313" key="2">
    <source>
        <dbReference type="EMBL" id="ODJ87427.1"/>
    </source>
</evidence>
<keyword evidence="3" id="KW-1185">Reference proteome</keyword>
<dbReference type="PANTHER" id="PTHR12526">
    <property type="entry name" value="GLYCOSYLTRANSFERASE"/>
    <property type="match status" value="1"/>
</dbReference>
<evidence type="ECO:0000313" key="3">
    <source>
        <dbReference type="Proteomes" id="UP000094769"/>
    </source>
</evidence>
<organism evidence="2 3">
    <name type="scientific">Candidatus Thiodiazotropha endolucinida</name>
    <dbReference type="NCBI Taxonomy" id="1655433"/>
    <lineage>
        <taxon>Bacteria</taxon>
        <taxon>Pseudomonadati</taxon>
        <taxon>Pseudomonadota</taxon>
        <taxon>Gammaproteobacteria</taxon>
        <taxon>Chromatiales</taxon>
        <taxon>Sedimenticolaceae</taxon>
        <taxon>Candidatus Thiodiazotropha</taxon>
    </lineage>
</organism>
<dbReference type="InterPro" id="IPR028098">
    <property type="entry name" value="Glyco_trans_4-like_N"/>
</dbReference>
<proteinExistence type="predicted"/>
<dbReference type="EMBL" id="MARB01000012">
    <property type="protein sequence ID" value="ODJ87427.1"/>
    <property type="molecule type" value="Genomic_DNA"/>
</dbReference>
<comment type="caution">
    <text evidence="2">The sequence shown here is derived from an EMBL/GenBank/DDBJ whole genome shotgun (WGS) entry which is preliminary data.</text>
</comment>
<protein>
    <submittedName>
        <fullName evidence="2">N, N'-diacetylbacillosaminyl-diphospho-undecaprenol alpha-1,3-N-acetylgalactosaminyltransferase</fullName>
        <ecNumber evidence="2">2.4.1.290</ecNumber>
    </submittedName>
</protein>
<keyword evidence="2" id="KW-0808">Transferase</keyword>
<dbReference type="GO" id="GO:0102335">
    <property type="term" value="F:N,N'-diacetylbacillosaminyl-diphospho-undecaprenol alpha-1,3-N-acetylgalactosaminyltransferase activity"/>
    <property type="evidence" value="ECO:0007669"/>
    <property type="project" value="UniProtKB-EC"/>
</dbReference>
<dbReference type="Pfam" id="PF13477">
    <property type="entry name" value="Glyco_trans_4_2"/>
    <property type="match status" value="1"/>
</dbReference>
<dbReference type="Gene3D" id="3.40.50.2000">
    <property type="entry name" value="Glycogen Phosphorylase B"/>
    <property type="match status" value="2"/>
</dbReference>
<dbReference type="Proteomes" id="UP000094769">
    <property type="component" value="Unassembled WGS sequence"/>
</dbReference>
<dbReference type="EC" id="2.4.1.290" evidence="2"/>
<dbReference type="RefSeq" id="WP_069124979.1">
    <property type="nucleotide sequence ID" value="NZ_MARB01000012.1"/>
</dbReference>
<dbReference type="AlphaFoldDB" id="A0A7Z0VKP3"/>
<dbReference type="CDD" id="cd03808">
    <property type="entry name" value="GT4_CapM-like"/>
    <property type="match status" value="1"/>
</dbReference>
<reference evidence="2 3" key="1">
    <citation type="submission" date="2016-06" db="EMBL/GenBank/DDBJ databases">
        <title>Genome sequence of endosymbiont of Candidatus Endolucinida thiodiazotropha.</title>
        <authorList>
            <person name="Poehlein A."/>
            <person name="Koenig S."/>
            <person name="Heiden S.E."/>
            <person name="Thuermer A."/>
            <person name="Voget S."/>
            <person name="Daniel R."/>
            <person name="Markert S."/>
            <person name="Gros O."/>
            <person name="Schweder T."/>
        </authorList>
    </citation>
    <scope>NUCLEOTIDE SEQUENCE [LARGE SCALE GENOMIC DNA]</scope>
    <source>
        <strain evidence="2 3">COS</strain>
    </source>
</reference>
<dbReference type="OrthoDB" id="9775208at2"/>
<feature type="domain" description="Glycosyltransferase subfamily 4-like N-terminal" evidence="1">
    <location>
        <begin position="11"/>
        <end position="129"/>
    </location>
</feature>
<dbReference type="PANTHER" id="PTHR12526:SF638">
    <property type="entry name" value="SPORE COAT PROTEIN SA"/>
    <property type="match status" value="1"/>
</dbReference>
<sequence length="381" mass="42421">MSRALPNNRLILFVVNDAGFFLSHRLPLALAAKKQGYDVCVATPTGDGVEQIKAEGLSYRQVSLSRSGANPLAELRTIWNLYRLYRELQPLIVHHVTIKPVLYGTLAARVAKVSAVVNAISGLGFVFLARGWFSAMARSAVLTSYRWLFSRKRLWVIVQNRDDYDYLLEKECLSQDKIELIRGSGVDVDNFVMSAESDDLPLVVLPGRMLWDKGVGEFVEAAQQLHRMGIKARFALVGGIDPNNPESVPAARLAEWAREGSVEWWGNRQDMPEIYSNAHIVCLPSYREGLPKVLLEAAATGRAIVATDVPGCREIVIEGENGLLVPARESRPLADALRRLITNPALRQSMGQKGRAMAEAEFSIHQVIERHLNIYQRALEP</sequence>
<dbReference type="Pfam" id="PF13692">
    <property type="entry name" value="Glyco_trans_1_4"/>
    <property type="match status" value="1"/>
</dbReference>
<evidence type="ECO:0000259" key="1">
    <source>
        <dbReference type="Pfam" id="PF13477"/>
    </source>
</evidence>
<name>A0A7Z0VKP3_9GAMM</name>
<gene>
    <name evidence="2" type="primary">pglA</name>
    <name evidence="2" type="ORF">CODIS_24020</name>
</gene>
<keyword evidence="2" id="KW-0328">Glycosyltransferase</keyword>